<reference evidence="11 12" key="1">
    <citation type="journal article" date="2018" name="Int. J. Syst. Evol. Microbiol.">
        <title>Uliginosibacterium sediminicola sp. nov., isolated from freshwater sediment.</title>
        <authorList>
            <person name="Hwang W.M."/>
            <person name="Kim S.M."/>
            <person name="Kang K."/>
            <person name="Ahn T.Y."/>
        </authorList>
    </citation>
    <scope>NUCLEOTIDE SEQUENCE [LARGE SCALE GENOMIC DNA]</scope>
    <source>
        <strain evidence="11 12">M1-21</strain>
    </source>
</reference>
<dbReference type="InterPro" id="IPR003593">
    <property type="entry name" value="AAA+_ATPase"/>
</dbReference>
<evidence type="ECO:0000256" key="1">
    <source>
        <dbReference type="ARBA" id="ARBA00004651"/>
    </source>
</evidence>
<keyword evidence="7 8" id="KW-0472">Membrane</keyword>
<dbReference type="SUPFAM" id="SSF90123">
    <property type="entry name" value="ABC transporter transmembrane region"/>
    <property type="match status" value="1"/>
</dbReference>
<evidence type="ECO:0000256" key="2">
    <source>
        <dbReference type="ARBA" id="ARBA00022475"/>
    </source>
</evidence>
<evidence type="ECO:0000256" key="4">
    <source>
        <dbReference type="ARBA" id="ARBA00022741"/>
    </source>
</evidence>
<evidence type="ECO:0000256" key="7">
    <source>
        <dbReference type="ARBA" id="ARBA00023136"/>
    </source>
</evidence>
<feature type="transmembrane region" description="Helical" evidence="8">
    <location>
        <begin position="158"/>
        <end position="187"/>
    </location>
</feature>
<dbReference type="InterPro" id="IPR039421">
    <property type="entry name" value="Type_1_exporter"/>
</dbReference>
<keyword evidence="12" id="KW-1185">Reference proteome</keyword>
<dbReference type="CDD" id="cd07346">
    <property type="entry name" value="ABC_6TM_exporters"/>
    <property type="match status" value="1"/>
</dbReference>
<keyword evidence="5 11" id="KW-0067">ATP-binding</keyword>
<dbReference type="InterPro" id="IPR027417">
    <property type="entry name" value="P-loop_NTPase"/>
</dbReference>
<dbReference type="PROSITE" id="PS50929">
    <property type="entry name" value="ABC_TM1F"/>
    <property type="match status" value="1"/>
</dbReference>
<feature type="transmembrane region" description="Helical" evidence="8">
    <location>
        <begin position="72"/>
        <end position="93"/>
    </location>
</feature>
<dbReference type="GO" id="GO:0005524">
    <property type="term" value="F:ATP binding"/>
    <property type="evidence" value="ECO:0007669"/>
    <property type="project" value="UniProtKB-KW"/>
</dbReference>
<feature type="domain" description="ABC transmembrane type-1" evidence="10">
    <location>
        <begin position="32"/>
        <end position="322"/>
    </location>
</feature>
<dbReference type="PANTHER" id="PTHR24221:SF654">
    <property type="entry name" value="ATP-BINDING CASSETTE SUB-FAMILY B MEMBER 6"/>
    <property type="match status" value="1"/>
</dbReference>
<dbReference type="EMBL" id="JBDIVE010000002">
    <property type="protein sequence ID" value="MEN3068219.1"/>
    <property type="molecule type" value="Genomic_DNA"/>
</dbReference>
<dbReference type="Pfam" id="PF00664">
    <property type="entry name" value="ABC_membrane"/>
    <property type="match status" value="1"/>
</dbReference>
<accession>A0ABU9YXE7</accession>
<evidence type="ECO:0000313" key="12">
    <source>
        <dbReference type="Proteomes" id="UP001410394"/>
    </source>
</evidence>
<dbReference type="PROSITE" id="PS00211">
    <property type="entry name" value="ABC_TRANSPORTER_1"/>
    <property type="match status" value="1"/>
</dbReference>
<dbReference type="PANTHER" id="PTHR24221">
    <property type="entry name" value="ATP-BINDING CASSETTE SUB-FAMILY B"/>
    <property type="match status" value="1"/>
</dbReference>
<dbReference type="Gene3D" id="3.40.50.300">
    <property type="entry name" value="P-loop containing nucleotide triphosphate hydrolases"/>
    <property type="match status" value="1"/>
</dbReference>
<dbReference type="RefSeq" id="WP_345918978.1">
    <property type="nucleotide sequence ID" value="NZ_JBDIVE010000002.1"/>
</dbReference>
<evidence type="ECO:0000259" key="10">
    <source>
        <dbReference type="PROSITE" id="PS50929"/>
    </source>
</evidence>
<sequence length="591" mass="66039">MRPTIREPEQFSFFDLPRALWYFLDQERWQYLGFLVVLVCALSYTMVPPYMVGLMANFLIAYVKADPATQPAISSFVWMVAILAGGHVLVSMVRLSSKRVLGRISLNARYRAKVWGFERLLDSSLAWHQTESTGNKAQRILTGAESVREWTGDVLNNLFPAIVSFIGSLIACLFLHPAFILFFVYYLSVLMGTELYFDYRIARLSDRINKSMENASGSFVESASNILAVKAMGAAGGMTNTIAAREELARQLSYERLRLGNTKWMCFQLHNGICWGSYLLVIGYMVMHGQLSPGFFLTYAVYFDKLRDSSVDFTDRLQLMIERKSNLARMMPLFWSDNSLSKGEQKFPTDWRKIELVDAFFRYGDKPAVGPLSLEVLRGQIVGIAGHSGSGKSTLIKLLLGLYHIEAGALKIGGVPINAIRHEELTANIAVVLQETEMFNFSLKENITMTREVTPALLQRACQIACLDDLIARLPEGLDTVVGERGYSLSGGERQRIGIARAICRNAQIMLLDEATSALDSATEQTVMQGLIAEYGAGRTMIIVAHRISTLKEADKILVFERGQLIEQGGFQQLAHDPSTRFGAMYAIQQA</sequence>
<dbReference type="InterPro" id="IPR011527">
    <property type="entry name" value="ABC1_TM_dom"/>
</dbReference>
<dbReference type="SMART" id="SM00382">
    <property type="entry name" value="AAA"/>
    <property type="match status" value="1"/>
</dbReference>
<comment type="caution">
    <text evidence="11">The sequence shown here is derived from an EMBL/GenBank/DDBJ whole genome shotgun (WGS) entry which is preliminary data.</text>
</comment>
<dbReference type="InterPro" id="IPR036640">
    <property type="entry name" value="ABC1_TM_sf"/>
</dbReference>
<dbReference type="InterPro" id="IPR003439">
    <property type="entry name" value="ABC_transporter-like_ATP-bd"/>
</dbReference>
<evidence type="ECO:0000256" key="5">
    <source>
        <dbReference type="ARBA" id="ARBA00022840"/>
    </source>
</evidence>
<dbReference type="Proteomes" id="UP001410394">
    <property type="component" value="Unassembled WGS sequence"/>
</dbReference>
<feature type="domain" description="ABC transporter" evidence="9">
    <location>
        <begin position="354"/>
        <end position="587"/>
    </location>
</feature>
<protein>
    <submittedName>
        <fullName evidence="11">ABC transporter ATP-binding protein</fullName>
    </submittedName>
</protein>
<evidence type="ECO:0000256" key="3">
    <source>
        <dbReference type="ARBA" id="ARBA00022692"/>
    </source>
</evidence>
<evidence type="ECO:0000313" key="11">
    <source>
        <dbReference type="EMBL" id="MEN3068219.1"/>
    </source>
</evidence>
<evidence type="ECO:0000256" key="8">
    <source>
        <dbReference type="SAM" id="Phobius"/>
    </source>
</evidence>
<dbReference type="SUPFAM" id="SSF52540">
    <property type="entry name" value="P-loop containing nucleoside triphosphate hydrolases"/>
    <property type="match status" value="1"/>
</dbReference>
<comment type="subcellular location">
    <subcellularLocation>
        <location evidence="1">Cell membrane</location>
        <topology evidence="1">Multi-pass membrane protein</topology>
    </subcellularLocation>
</comment>
<proteinExistence type="predicted"/>
<name>A0ABU9YXE7_9RHOO</name>
<evidence type="ECO:0000256" key="6">
    <source>
        <dbReference type="ARBA" id="ARBA00022989"/>
    </source>
</evidence>
<keyword evidence="4" id="KW-0547">Nucleotide-binding</keyword>
<keyword evidence="2" id="KW-1003">Cell membrane</keyword>
<keyword evidence="3 8" id="KW-0812">Transmembrane</keyword>
<evidence type="ECO:0000259" key="9">
    <source>
        <dbReference type="PROSITE" id="PS50893"/>
    </source>
</evidence>
<dbReference type="Pfam" id="PF00005">
    <property type="entry name" value="ABC_tran"/>
    <property type="match status" value="1"/>
</dbReference>
<organism evidence="11 12">
    <name type="scientific">Uliginosibacterium sediminicola</name>
    <dbReference type="NCBI Taxonomy" id="2024550"/>
    <lineage>
        <taxon>Bacteria</taxon>
        <taxon>Pseudomonadati</taxon>
        <taxon>Pseudomonadota</taxon>
        <taxon>Betaproteobacteria</taxon>
        <taxon>Rhodocyclales</taxon>
        <taxon>Zoogloeaceae</taxon>
        <taxon>Uliginosibacterium</taxon>
    </lineage>
</organism>
<feature type="transmembrane region" description="Helical" evidence="8">
    <location>
        <begin position="31"/>
        <end position="52"/>
    </location>
</feature>
<gene>
    <name evidence="11" type="ORF">ABDB84_06985</name>
</gene>
<dbReference type="Gene3D" id="1.20.1560.10">
    <property type="entry name" value="ABC transporter type 1, transmembrane domain"/>
    <property type="match status" value="1"/>
</dbReference>
<keyword evidence="6 8" id="KW-1133">Transmembrane helix</keyword>
<dbReference type="InterPro" id="IPR017871">
    <property type="entry name" value="ABC_transporter-like_CS"/>
</dbReference>
<dbReference type="PROSITE" id="PS50893">
    <property type="entry name" value="ABC_TRANSPORTER_2"/>
    <property type="match status" value="1"/>
</dbReference>